<proteinExistence type="predicted"/>
<sequence>MLKLNQQILIRSTHANCNSTFQQLIHQDSSQKFQITQNNRKKSSEHIIQKQNLKAQNQFQERKKQNSIPDILYVQNSFIKCHTQTYNEPDNKDYEIQSKKLKTYQNLDISPKRISQDASPLQNILINRKRTCVSENKKGLFKENELQKKPRQKVPNHLQIFNQDFDQPSNRITFQASSYIDDEKLILKSIETPGTAQFMQSNKDDNFVYLNENVYQNTENYADQQIYQRKLSCQEETFMPVQKTVQTKKPYFQSKKGNQDHQSKLECRKIMTILDTQQDRIFESIGLNSSEIRYSPRSDGLNKTLKCDEQTKKNDEFIQYKQIQSKKNVIKDENQPYWKLREVSHSKKKG</sequence>
<accession>A0C3I5</accession>
<dbReference type="Proteomes" id="UP000000600">
    <property type="component" value="Unassembled WGS sequence"/>
</dbReference>
<reference evidence="1 2" key="1">
    <citation type="journal article" date="2006" name="Nature">
        <title>Global trends of whole-genome duplications revealed by the ciliate Paramecium tetraurelia.</title>
        <authorList>
            <consortium name="Genoscope"/>
            <person name="Aury J.-M."/>
            <person name="Jaillon O."/>
            <person name="Duret L."/>
            <person name="Noel B."/>
            <person name="Jubin C."/>
            <person name="Porcel B.M."/>
            <person name="Segurens B."/>
            <person name="Daubin V."/>
            <person name="Anthouard V."/>
            <person name="Aiach N."/>
            <person name="Arnaiz O."/>
            <person name="Billaut A."/>
            <person name="Beisson J."/>
            <person name="Blanc I."/>
            <person name="Bouhouche K."/>
            <person name="Camara F."/>
            <person name="Duharcourt S."/>
            <person name="Guigo R."/>
            <person name="Gogendeau D."/>
            <person name="Katinka M."/>
            <person name="Keller A.-M."/>
            <person name="Kissmehl R."/>
            <person name="Klotz C."/>
            <person name="Koll F."/>
            <person name="Le Moue A."/>
            <person name="Lepere C."/>
            <person name="Malinsky S."/>
            <person name="Nowacki M."/>
            <person name="Nowak J.K."/>
            <person name="Plattner H."/>
            <person name="Poulain J."/>
            <person name="Ruiz F."/>
            <person name="Serrano V."/>
            <person name="Zagulski M."/>
            <person name="Dessen P."/>
            <person name="Betermier M."/>
            <person name="Weissenbach J."/>
            <person name="Scarpelli C."/>
            <person name="Schachter V."/>
            <person name="Sperling L."/>
            <person name="Meyer E."/>
            <person name="Cohen J."/>
            <person name="Wincker P."/>
        </authorList>
    </citation>
    <scope>NUCLEOTIDE SEQUENCE [LARGE SCALE GENOMIC DNA]</scope>
    <source>
        <strain evidence="1 2">Stock d4-2</strain>
    </source>
</reference>
<dbReference type="InParanoid" id="A0C3I5"/>
<gene>
    <name evidence="1" type="ORF">GSPATT00034831001</name>
</gene>
<dbReference type="OMA" id="DENQPYW"/>
<dbReference type="KEGG" id="ptm:GSPATT00034831001"/>
<dbReference type="OrthoDB" id="306076at2759"/>
<dbReference type="AlphaFoldDB" id="A0C3I5"/>
<dbReference type="HOGENOM" id="CLU_793340_0_0_1"/>
<evidence type="ECO:0000313" key="1">
    <source>
        <dbReference type="EMBL" id="CAK65352.1"/>
    </source>
</evidence>
<dbReference type="GeneID" id="5018534"/>
<dbReference type="EMBL" id="CT868038">
    <property type="protein sequence ID" value="CAK65352.1"/>
    <property type="molecule type" value="Genomic_DNA"/>
</dbReference>
<name>A0C3I5_PARTE</name>
<dbReference type="RefSeq" id="XP_001432749.1">
    <property type="nucleotide sequence ID" value="XM_001432712.1"/>
</dbReference>
<keyword evidence="2" id="KW-1185">Reference proteome</keyword>
<protein>
    <submittedName>
        <fullName evidence="1">Uncharacterized protein</fullName>
    </submittedName>
</protein>
<evidence type="ECO:0000313" key="2">
    <source>
        <dbReference type="Proteomes" id="UP000000600"/>
    </source>
</evidence>
<organism evidence="1 2">
    <name type="scientific">Paramecium tetraurelia</name>
    <dbReference type="NCBI Taxonomy" id="5888"/>
    <lineage>
        <taxon>Eukaryota</taxon>
        <taxon>Sar</taxon>
        <taxon>Alveolata</taxon>
        <taxon>Ciliophora</taxon>
        <taxon>Intramacronucleata</taxon>
        <taxon>Oligohymenophorea</taxon>
        <taxon>Peniculida</taxon>
        <taxon>Parameciidae</taxon>
        <taxon>Paramecium</taxon>
    </lineage>
</organism>